<dbReference type="Pfam" id="PF02525">
    <property type="entry name" value="Flavodoxin_2"/>
    <property type="match status" value="1"/>
</dbReference>
<organism evidence="4 5">
    <name type="scientific">Mesorhizobium sangaii</name>
    <dbReference type="NCBI Taxonomy" id="505389"/>
    <lineage>
        <taxon>Bacteria</taxon>
        <taxon>Pseudomonadati</taxon>
        <taxon>Pseudomonadota</taxon>
        <taxon>Alphaproteobacteria</taxon>
        <taxon>Hyphomicrobiales</taxon>
        <taxon>Phyllobacteriaceae</taxon>
        <taxon>Mesorhizobium</taxon>
    </lineage>
</organism>
<keyword evidence="5" id="KW-1185">Reference proteome</keyword>
<dbReference type="InterPro" id="IPR003680">
    <property type="entry name" value="Flavodoxin_fold"/>
</dbReference>
<keyword evidence="2" id="KW-0560">Oxidoreductase</keyword>
<dbReference type="Gene3D" id="3.40.50.360">
    <property type="match status" value="1"/>
</dbReference>
<reference evidence="4 5" key="1">
    <citation type="submission" date="2020-08" db="EMBL/GenBank/DDBJ databases">
        <title>Genomic Encyclopedia of Type Strains, Phase IV (KMG-IV): sequencing the most valuable type-strain genomes for metagenomic binning, comparative biology and taxonomic classification.</title>
        <authorList>
            <person name="Goeker M."/>
        </authorList>
    </citation>
    <scope>NUCLEOTIDE SEQUENCE [LARGE SCALE GENOMIC DNA]</scope>
    <source>
        <strain evidence="4 5">DSM 100039</strain>
    </source>
</reference>
<sequence length="196" mass="22761">MKINVVCAHPLADSYQASLHKRLVQTLKARGDEVVDFDLHQMKFDPVMHAEERRGHFDPAQAPNDLQIYIDALRWAEACVFCFPTWWSGMPAILKGYFDRVWRPGVAYELPADGGVIKPALLNIRRMGVVTTCGSPWWYTELYMQNPGRKVLLRGLKTMCGRNVKHLYLTRYSVESISDHQREMFARKVERLFDKF</sequence>
<dbReference type="InterPro" id="IPR029039">
    <property type="entry name" value="Flavoprotein-like_sf"/>
</dbReference>
<comment type="caution">
    <text evidence="4">The sequence shown here is derived from an EMBL/GenBank/DDBJ whole genome shotgun (WGS) entry which is preliminary data.</text>
</comment>
<dbReference type="PANTHER" id="PTHR10204:SF34">
    <property type="entry name" value="NAD(P)H DEHYDROGENASE [QUINONE] 1 ISOFORM 1"/>
    <property type="match status" value="1"/>
</dbReference>
<accession>A0A841PI50</accession>
<comment type="similarity">
    <text evidence="1">Belongs to the NAD(P)H dehydrogenase (quinone) family.</text>
</comment>
<evidence type="ECO:0000259" key="3">
    <source>
        <dbReference type="Pfam" id="PF02525"/>
    </source>
</evidence>
<dbReference type="GO" id="GO:0005829">
    <property type="term" value="C:cytosol"/>
    <property type="evidence" value="ECO:0007669"/>
    <property type="project" value="TreeGrafter"/>
</dbReference>
<evidence type="ECO:0000256" key="1">
    <source>
        <dbReference type="ARBA" id="ARBA00006252"/>
    </source>
</evidence>
<dbReference type="PANTHER" id="PTHR10204">
    <property type="entry name" value="NAD P H OXIDOREDUCTASE-RELATED"/>
    <property type="match status" value="1"/>
</dbReference>
<dbReference type="GO" id="GO:0003955">
    <property type="term" value="F:NAD(P)H dehydrogenase (quinone) activity"/>
    <property type="evidence" value="ECO:0007669"/>
    <property type="project" value="TreeGrafter"/>
</dbReference>
<gene>
    <name evidence="4" type="ORF">HNQ71_002537</name>
</gene>
<dbReference type="RefSeq" id="WP_184872854.1">
    <property type="nucleotide sequence ID" value="NZ_JACHEF010000002.1"/>
</dbReference>
<dbReference type="AlphaFoldDB" id="A0A841PI50"/>
<evidence type="ECO:0000256" key="2">
    <source>
        <dbReference type="ARBA" id="ARBA00023002"/>
    </source>
</evidence>
<evidence type="ECO:0000313" key="5">
    <source>
        <dbReference type="Proteomes" id="UP000556329"/>
    </source>
</evidence>
<proteinExistence type="inferred from homology"/>
<name>A0A841PI50_9HYPH</name>
<evidence type="ECO:0000313" key="4">
    <source>
        <dbReference type="EMBL" id="MBB6409872.1"/>
    </source>
</evidence>
<dbReference type="Proteomes" id="UP000556329">
    <property type="component" value="Unassembled WGS sequence"/>
</dbReference>
<dbReference type="SUPFAM" id="SSF52218">
    <property type="entry name" value="Flavoproteins"/>
    <property type="match status" value="1"/>
</dbReference>
<dbReference type="EMBL" id="JACHEF010000002">
    <property type="protein sequence ID" value="MBB6409872.1"/>
    <property type="molecule type" value="Genomic_DNA"/>
</dbReference>
<protein>
    <submittedName>
        <fullName evidence="4">Putative NADPH-quinone reductase</fullName>
    </submittedName>
</protein>
<feature type="domain" description="Flavodoxin-like fold" evidence="3">
    <location>
        <begin position="1"/>
        <end position="183"/>
    </location>
</feature>
<dbReference type="InterPro" id="IPR051545">
    <property type="entry name" value="NAD(P)H_dehydrogenase_qn"/>
</dbReference>